<comment type="subcellular location">
    <subcellularLocation>
        <location evidence="1">Cell membrane</location>
        <topology evidence="1">Multi-pass membrane protein</topology>
    </subcellularLocation>
</comment>
<evidence type="ECO:0000256" key="6">
    <source>
        <dbReference type="ARBA" id="ARBA00022989"/>
    </source>
</evidence>
<evidence type="ECO:0000259" key="9">
    <source>
        <dbReference type="PROSITE" id="PS50850"/>
    </source>
</evidence>
<evidence type="ECO:0000313" key="10">
    <source>
        <dbReference type="EMBL" id="NBL65864.1"/>
    </source>
</evidence>
<feature type="transmembrane region" description="Helical" evidence="8">
    <location>
        <begin position="213"/>
        <end position="231"/>
    </location>
</feature>
<feature type="transmembrane region" description="Helical" evidence="8">
    <location>
        <begin position="277"/>
        <end position="300"/>
    </location>
</feature>
<evidence type="ECO:0000256" key="8">
    <source>
        <dbReference type="SAM" id="Phobius"/>
    </source>
</evidence>
<evidence type="ECO:0000256" key="1">
    <source>
        <dbReference type="ARBA" id="ARBA00004651"/>
    </source>
</evidence>
<dbReference type="NCBIfam" id="TIGR00710">
    <property type="entry name" value="efflux_Bcr_CflA"/>
    <property type="match status" value="1"/>
</dbReference>
<dbReference type="SUPFAM" id="SSF103473">
    <property type="entry name" value="MFS general substrate transporter"/>
    <property type="match status" value="1"/>
</dbReference>
<keyword evidence="3" id="KW-0813">Transport</keyword>
<reference evidence="11" key="1">
    <citation type="submission" date="2020-01" db="EMBL/GenBank/DDBJ databases">
        <title>Sphingomonas sp. strain CSW-10.</title>
        <authorList>
            <person name="Chen W.-M."/>
        </authorList>
    </citation>
    <scope>NUCLEOTIDE SEQUENCE [LARGE SCALE GENOMIC DNA]</scope>
    <source>
        <strain evidence="11">NST-5</strain>
    </source>
</reference>
<keyword evidence="7 8" id="KW-0472">Membrane</keyword>
<feature type="transmembrane region" description="Helical" evidence="8">
    <location>
        <begin position="368"/>
        <end position="389"/>
    </location>
</feature>
<evidence type="ECO:0000313" key="11">
    <source>
        <dbReference type="Proteomes" id="UP000798602"/>
    </source>
</evidence>
<keyword evidence="11" id="KW-1185">Reference proteome</keyword>
<sequence length="403" mass="44027">MTSKQKYSILFILGGLSALAPFSIDMYLPAFPSIAKSLQTDISHVALSLTSYFIGISIGQLFYGPITDKFGRKKPLIFGLSLFLIASIGCALSPSIDFLIAMRVILALGGCVGMVVSRAVVRDLFPVSEIPKIFSILMLIVGVAPILAPTIGGWVLAHSTWRSIFYFLTAFSFILIICVALFLPESKNPNRAKSLKAKDVIRDYADVLQEKTFLYYAFGSSIAMAGMFAYISGSPFVFMDFFKFSEQEYSWVFGGNALGFILGSQLNRIFLNKFSPLQVITGSSVLLMALSFLIFGLFLANVLSPFLLIIILFFYLFSLGLLVPNCTALALAPFTYNAGSASALIGFIQMLTGASISGLVSVLHNGTIFPMVFGMFFCGSICFLIIMILNSKIKKWKLETNPA</sequence>
<feature type="transmembrane region" description="Helical" evidence="8">
    <location>
        <begin position="75"/>
        <end position="94"/>
    </location>
</feature>
<proteinExistence type="inferred from homology"/>
<feature type="domain" description="Major facilitator superfamily (MFS) profile" evidence="9">
    <location>
        <begin position="9"/>
        <end position="394"/>
    </location>
</feature>
<organism evidence="10 11">
    <name type="scientific">Flavobacterium ichthyis</name>
    <dbReference type="NCBI Taxonomy" id="2698827"/>
    <lineage>
        <taxon>Bacteria</taxon>
        <taxon>Pseudomonadati</taxon>
        <taxon>Bacteroidota</taxon>
        <taxon>Flavobacteriia</taxon>
        <taxon>Flavobacteriales</taxon>
        <taxon>Flavobacteriaceae</taxon>
        <taxon>Flavobacterium</taxon>
    </lineage>
</organism>
<comment type="similarity">
    <text evidence="2">Belongs to the major facilitator superfamily. Bcr/CmlA family.</text>
</comment>
<keyword evidence="4" id="KW-1003">Cell membrane</keyword>
<feature type="transmembrane region" description="Helical" evidence="8">
    <location>
        <begin position="306"/>
        <end position="331"/>
    </location>
</feature>
<evidence type="ECO:0000256" key="7">
    <source>
        <dbReference type="ARBA" id="ARBA00023136"/>
    </source>
</evidence>
<dbReference type="PANTHER" id="PTHR23502:SF132">
    <property type="entry name" value="POLYAMINE TRANSPORTER 2-RELATED"/>
    <property type="match status" value="1"/>
</dbReference>
<protein>
    <submittedName>
        <fullName evidence="10">Bcr/CflA family efflux MFS transporter</fullName>
    </submittedName>
</protein>
<keyword evidence="5 8" id="KW-0812">Transmembrane</keyword>
<dbReference type="Gene3D" id="1.20.1720.10">
    <property type="entry name" value="Multidrug resistance protein D"/>
    <property type="match status" value="1"/>
</dbReference>
<evidence type="ECO:0000256" key="3">
    <source>
        <dbReference type="ARBA" id="ARBA00022448"/>
    </source>
</evidence>
<evidence type="ECO:0000256" key="2">
    <source>
        <dbReference type="ARBA" id="ARBA00006236"/>
    </source>
</evidence>
<gene>
    <name evidence="10" type="ORF">GV828_11695</name>
</gene>
<dbReference type="InterPro" id="IPR004812">
    <property type="entry name" value="Efflux_drug-R_Bcr/CmlA"/>
</dbReference>
<dbReference type="InterPro" id="IPR036259">
    <property type="entry name" value="MFS_trans_sf"/>
</dbReference>
<keyword evidence="6 8" id="KW-1133">Transmembrane helix</keyword>
<comment type="caution">
    <text evidence="10">The sequence shown here is derived from an EMBL/GenBank/DDBJ whole genome shotgun (WGS) entry which is preliminary data.</text>
</comment>
<feature type="transmembrane region" description="Helical" evidence="8">
    <location>
        <begin position="251"/>
        <end position="270"/>
    </location>
</feature>
<feature type="transmembrane region" description="Helical" evidence="8">
    <location>
        <begin position="100"/>
        <end position="121"/>
    </location>
</feature>
<dbReference type="InterPro" id="IPR011701">
    <property type="entry name" value="MFS"/>
</dbReference>
<dbReference type="CDD" id="cd17320">
    <property type="entry name" value="MFS_MdfA_MDR_like"/>
    <property type="match status" value="1"/>
</dbReference>
<feature type="transmembrane region" description="Helical" evidence="8">
    <location>
        <begin position="163"/>
        <end position="183"/>
    </location>
</feature>
<name>A0ABW9ZBA0_9FLAO</name>
<feature type="transmembrane region" description="Helical" evidence="8">
    <location>
        <begin position="44"/>
        <end position="63"/>
    </location>
</feature>
<evidence type="ECO:0000256" key="4">
    <source>
        <dbReference type="ARBA" id="ARBA00022475"/>
    </source>
</evidence>
<feature type="transmembrane region" description="Helical" evidence="8">
    <location>
        <begin position="133"/>
        <end position="157"/>
    </location>
</feature>
<dbReference type="PROSITE" id="PS50850">
    <property type="entry name" value="MFS"/>
    <property type="match status" value="1"/>
</dbReference>
<evidence type="ECO:0000256" key="5">
    <source>
        <dbReference type="ARBA" id="ARBA00022692"/>
    </source>
</evidence>
<dbReference type="Pfam" id="PF07690">
    <property type="entry name" value="MFS_1"/>
    <property type="match status" value="1"/>
</dbReference>
<feature type="transmembrane region" description="Helical" evidence="8">
    <location>
        <begin position="7"/>
        <end position="24"/>
    </location>
</feature>
<dbReference type="InterPro" id="IPR020846">
    <property type="entry name" value="MFS_dom"/>
</dbReference>
<dbReference type="EMBL" id="JAABLM010000016">
    <property type="protein sequence ID" value="NBL65864.1"/>
    <property type="molecule type" value="Genomic_DNA"/>
</dbReference>
<dbReference type="PANTHER" id="PTHR23502">
    <property type="entry name" value="MAJOR FACILITATOR SUPERFAMILY"/>
    <property type="match status" value="1"/>
</dbReference>
<dbReference type="Proteomes" id="UP000798602">
    <property type="component" value="Unassembled WGS sequence"/>
</dbReference>
<accession>A0ABW9ZBA0</accession>